<dbReference type="EMBL" id="CP045483">
    <property type="protein sequence ID" value="QGR19385.1"/>
    <property type="molecule type" value="Genomic_DNA"/>
</dbReference>
<dbReference type="RefSeq" id="WP_156006104.1">
    <property type="nucleotide sequence ID" value="NZ_CP045483.1"/>
</dbReference>
<evidence type="ECO:0000313" key="2">
    <source>
        <dbReference type="Proteomes" id="UP000423396"/>
    </source>
</evidence>
<dbReference type="OrthoDB" id="42571at2157"/>
<accession>A0A650CNV0</accession>
<dbReference type="KEGG" id="sazo:D1868_04910"/>
<dbReference type="Proteomes" id="UP000423396">
    <property type="component" value="Chromosome"/>
</dbReference>
<dbReference type="NCBIfam" id="NF046072">
    <property type="entry name" value="UpsX"/>
    <property type="match status" value="1"/>
</dbReference>
<proteinExistence type="predicted"/>
<dbReference type="GeneID" id="42798387"/>
<organism evidence="1 2">
    <name type="scientific">Stygiolobus azoricus</name>
    <dbReference type="NCBI Taxonomy" id="41675"/>
    <lineage>
        <taxon>Archaea</taxon>
        <taxon>Thermoproteota</taxon>
        <taxon>Thermoprotei</taxon>
        <taxon>Sulfolobales</taxon>
        <taxon>Sulfolobaceae</taxon>
        <taxon>Stygiolobus</taxon>
    </lineage>
</organism>
<name>A0A650CNV0_9CREN</name>
<sequence length="673" mass="77582">MIPIVEQAISLTLPSDINVWMSRHEDKIVLYSDAIKSPYIELYPTFIEKGDWILWKDNKVVRLDGNRREIIKEYDSKLPLDIVYRNEEILPVYKGLRGTVFNGEKYTSYFSKYGFKVFINDIIKIITPEGKEVELDKPIYYRIFNDYVSVVYSDFSMTLARDGSIKKYKKPAVFLASTSIGDIYQTLNGRIISDSLDYDLLGVCSSDANFLGESYSGIFISCEGKVKYFYKGGWSYLGQISSNLQSSDVNKYFVVLTNDLTNVYSYDLKKIYSLKNIRILKLIEDKIVALSRTYKVYIISSHDGEGLITAQKDTISYKVEISDVIKGEVILGQKVVETSRNYENNKLVIHVEPYLMDGSRIEEIVKVVNEIYEYEYPIQLQSEKLKLSIKDLKLNVALHNGKYAKDESSNAVLRGTLVYDIPTNLRKMVSIKVRNKEVSYELTELRGEINFELPLYKIDDSEEVVQVRIHRGSKVEEVYEFTVKPNFIEKKGIRTVSTYIEDSKKIRIEKIVNGDFIWEKREEHPDFYNVLVIGKTGEFVNIEGNTVQVTKGRKEIEIKKSNIKRKYVIYGIENPVKVESAEIAGETLCIYLRKNSNNVVVVGMYGTQITVTDSEKLTFKLEPTYDTVSLLVNLGGIQWNEEYKLLDLFKKVLFKVVKESLMLKEEIETFGVL</sequence>
<reference evidence="1 2" key="1">
    <citation type="submission" date="2019-10" db="EMBL/GenBank/DDBJ databases">
        <title>Genome Sequences from Six Type Strain Members of the Archaeal Family Sulfolobaceae: Acidianus ambivalens, Acidianus infernus, Metallosphaera prunae, Stygiolobus azoricus, Sulfolobus metallicus, and Sulfurisphaera ohwakuensis.</title>
        <authorList>
            <person name="Counts J.A."/>
            <person name="Kelly R.M."/>
        </authorList>
    </citation>
    <scope>NUCLEOTIDE SEQUENCE [LARGE SCALE GENOMIC DNA]</scope>
    <source>
        <strain evidence="1 2">FC6</strain>
    </source>
</reference>
<evidence type="ECO:0000313" key="1">
    <source>
        <dbReference type="EMBL" id="QGR19385.1"/>
    </source>
</evidence>
<protein>
    <submittedName>
        <fullName evidence="1">Uncharacterized protein</fullName>
    </submittedName>
</protein>
<gene>
    <name evidence="1" type="ORF">D1868_04910</name>
</gene>
<keyword evidence="2" id="KW-1185">Reference proteome</keyword>
<dbReference type="AlphaFoldDB" id="A0A650CNV0"/>